<name>A0ABP8K1L2_9MICO</name>
<reference evidence="3" key="1">
    <citation type="journal article" date="2019" name="Int. J. Syst. Evol. Microbiol.">
        <title>The Global Catalogue of Microorganisms (GCM) 10K type strain sequencing project: providing services to taxonomists for standard genome sequencing and annotation.</title>
        <authorList>
            <consortium name="The Broad Institute Genomics Platform"/>
            <consortium name="The Broad Institute Genome Sequencing Center for Infectious Disease"/>
            <person name="Wu L."/>
            <person name="Ma J."/>
        </authorList>
    </citation>
    <scope>NUCLEOTIDE SEQUENCE [LARGE SCALE GENOMIC DNA]</scope>
    <source>
        <strain evidence="3">JCM 17809</strain>
    </source>
</reference>
<keyword evidence="1" id="KW-0472">Membrane</keyword>
<feature type="transmembrane region" description="Helical" evidence="1">
    <location>
        <begin position="51"/>
        <end position="74"/>
    </location>
</feature>
<feature type="transmembrane region" description="Helical" evidence="1">
    <location>
        <begin position="231"/>
        <end position="249"/>
    </location>
</feature>
<gene>
    <name evidence="2" type="ORF">GCM10023168_06170</name>
</gene>
<keyword evidence="1" id="KW-0812">Transmembrane</keyword>
<evidence type="ECO:0000313" key="2">
    <source>
        <dbReference type="EMBL" id="GAA4399202.1"/>
    </source>
</evidence>
<dbReference type="Proteomes" id="UP001500945">
    <property type="component" value="Unassembled WGS sequence"/>
</dbReference>
<dbReference type="EMBL" id="BAABGM010000003">
    <property type="protein sequence ID" value="GAA4399202.1"/>
    <property type="molecule type" value="Genomic_DNA"/>
</dbReference>
<keyword evidence="1" id="KW-1133">Transmembrane helix</keyword>
<keyword evidence="3" id="KW-1185">Reference proteome</keyword>
<accession>A0ABP8K1L2</accession>
<proteinExistence type="predicted"/>
<organism evidence="2 3">
    <name type="scientific">Fodinibacter luteus</name>
    <dbReference type="NCBI Taxonomy" id="552064"/>
    <lineage>
        <taxon>Bacteria</taxon>
        <taxon>Bacillati</taxon>
        <taxon>Actinomycetota</taxon>
        <taxon>Actinomycetes</taxon>
        <taxon>Micrococcales</taxon>
        <taxon>Intrasporangiaceae</taxon>
        <taxon>Fodinibacter (ex Wang et al. 2009)</taxon>
    </lineage>
</organism>
<comment type="caution">
    <text evidence="2">The sequence shown here is derived from an EMBL/GenBank/DDBJ whole genome shotgun (WGS) entry which is preliminary data.</text>
</comment>
<feature type="transmembrane region" description="Helical" evidence="1">
    <location>
        <begin position="86"/>
        <end position="107"/>
    </location>
</feature>
<feature type="transmembrane region" description="Helical" evidence="1">
    <location>
        <begin position="25"/>
        <end position="45"/>
    </location>
</feature>
<protein>
    <submittedName>
        <fullName evidence="2">Uncharacterized protein</fullName>
    </submittedName>
</protein>
<feature type="transmembrane region" description="Helical" evidence="1">
    <location>
        <begin position="166"/>
        <end position="188"/>
    </location>
</feature>
<sequence>MSARVSGPGAGADAGDLAVPAVRRLLAVAAVLVFLAGLQLFVFPHDTATHFAWTIASPMTAVFLGASYWSAVGLELSGALARRWSVARVAVPAVFVFTTLTLVVTVVHLDRFHLAADLPGTTRAVTWGWIAVYAVVPVLMVLAWVAQARSGTAVPAPAGLPTPVRLTLVALAVVLVGLGVALLVAPGWADAAWPWPLTPLTARAVGAWCVGLGVAAGHARLVDDARSLGPIGVTGVLFGVLQALALARYGSELDWSSPAAVGYVVVVAAIGAVGAWLLVAARGAPPD</sequence>
<evidence type="ECO:0000313" key="3">
    <source>
        <dbReference type="Proteomes" id="UP001500945"/>
    </source>
</evidence>
<feature type="transmembrane region" description="Helical" evidence="1">
    <location>
        <begin position="200"/>
        <end position="219"/>
    </location>
</feature>
<dbReference type="RefSeq" id="WP_345202145.1">
    <property type="nucleotide sequence ID" value="NZ_BAABGM010000003.1"/>
</dbReference>
<evidence type="ECO:0000256" key="1">
    <source>
        <dbReference type="SAM" id="Phobius"/>
    </source>
</evidence>
<feature type="transmembrane region" description="Helical" evidence="1">
    <location>
        <begin position="261"/>
        <end position="281"/>
    </location>
</feature>
<feature type="transmembrane region" description="Helical" evidence="1">
    <location>
        <begin position="127"/>
        <end position="146"/>
    </location>
</feature>